<keyword evidence="4" id="KW-1133">Transmembrane helix</keyword>
<keyword evidence="4" id="KW-0472">Membrane</keyword>
<reference evidence="6" key="1">
    <citation type="submission" date="2014-11" db="EMBL/GenBank/DDBJ databases">
        <authorList>
            <person name="Geib S."/>
        </authorList>
    </citation>
    <scope>NUCLEOTIDE SEQUENCE</scope>
</reference>
<feature type="signal peptide" evidence="5">
    <location>
        <begin position="1"/>
        <end position="23"/>
    </location>
</feature>
<feature type="transmembrane region" description="Helical" evidence="4">
    <location>
        <begin position="135"/>
        <end position="161"/>
    </location>
</feature>
<sequence>MRRIAFVTLTLAVAAIAPRFTESAKILVVCPCMDPSQYICVQSYLKTLAARGHEITSVSAFPQKKPLKNFRDITLINRYTERAREISATFHDRPMKPLDAAIYWTEYVLRHKGAPQLREAARHWNFLQRHSVDTIAILFGIPLLLIIFITRGICKLLLAIFRSKDRENKKQKNE</sequence>
<dbReference type="AlphaFoldDB" id="A0A0A1WPL1"/>
<evidence type="ECO:0000256" key="2">
    <source>
        <dbReference type="ARBA" id="ARBA00022676"/>
    </source>
</evidence>
<keyword evidence="4" id="KW-0812">Transmembrane</keyword>
<evidence type="ECO:0000256" key="4">
    <source>
        <dbReference type="SAM" id="Phobius"/>
    </source>
</evidence>
<keyword evidence="3 6" id="KW-0808">Transferase</keyword>
<evidence type="ECO:0000256" key="5">
    <source>
        <dbReference type="SAM" id="SignalP"/>
    </source>
</evidence>
<gene>
    <name evidence="6" type="primary">Ugt1a1_1</name>
    <name evidence="6" type="ORF">g.19813</name>
</gene>
<keyword evidence="5" id="KW-0732">Signal</keyword>
<dbReference type="OrthoDB" id="8062506at2759"/>
<dbReference type="PANTHER" id="PTHR48043">
    <property type="entry name" value="EG:EG0003.4 PROTEIN-RELATED"/>
    <property type="match status" value="1"/>
</dbReference>
<dbReference type="EMBL" id="GBXI01013676">
    <property type="protein sequence ID" value="JAD00616.1"/>
    <property type="molecule type" value="Transcribed_RNA"/>
</dbReference>
<dbReference type="Pfam" id="PF00201">
    <property type="entry name" value="UDPGT"/>
    <property type="match status" value="1"/>
</dbReference>
<reference evidence="6" key="2">
    <citation type="journal article" date="2015" name="Gigascience">
        <title>Reconstructing a comprehensive transcriptome assembly of a white-pupal translocated strain of the pest fruit fly Bactrocera cucurbitae.</title>
        <authorList>
            <person name="Sim S.B."/>
            <person name="Calla B."/>
            <person name="Hall B."/>
            <person name="DeRego T."/>
            <person name="Geib S.M."/>
        </authorList>
    </citation>
    <scope>NUCLEOTIDE SEQUENCE</scope>
</reference>
<accession>A0A0A1WPL1</accession>
<proteinExistence type="inferred from homology"/>
<evidence type="ECO:0000256" key="3">
    <source>
        <dbReference type="ARBA" id="ARBA00022679"/>
    </source>
</evidence>
<dbReference type="InterPro" id="IPR050271">
    <property type="entry name" value="UDP-glycosyltransferase"/>
</dbReference>
<organism evidence="6">
    <name type="scientific">Zeugodacus cucurbitae</name>
    <name type="common">Melon fruit fly</name>
    <name type="synonym">Bactrocera cucurbitae</name>
    <dbReference type="NCBI Taxonomy" id="28588"/>
    <lineage>
        <taxon>Eukaryota</taxon>
        <taxon>Metazoa</taxon>
        <taxon>Ecdysozoa</taxon>
        <taxon>Arthropoda</taxon>
        <taxon>Hexapoda</taxon>
        <taxon>Insecta</taxon>
        <taxon>Pterygota</taxon>
        <taxon>Neoptera</taxon>
        <taxon>Endopterygota</taxon>
        <taxon>Diptera</taxon>
        <taxon>Brachycera</taxon>
        <taxon>Muscomorpha</taxon>
        <taxon>Tephritoidea</taxon>
        <taxon>Tephritidae</taxon>
        <taxon>Zeugodacus</taxon>
        <taxon>Zeugodacus</taxon>
    </lineage>
</organism>
<evidence type="ECO:0000313" key="6">
    <source>
        <dbReference type="EMBL" id="JAD00616.1"/>
    </source>
</evidence>
<dbReference type="SUPFAM" id="SSF53756">
    <property type="entry name" value="UDP-Glycosyltransferase/glycogen phosphorylase"/>
    <property type="match status" value="2"/>
</dbReference>
<evidence type="ECO:0000256" key="1">
    <source>
        <dbReference type="ARBA" id="ARBA00009995"/>
    </source>
</evidence>
<feature type="chain" id="PRO_5001982464" evidence="5">
    <location>
        <begin position="24"/>
        <end position="174"/>
    </location>
</feature>
<comment type="similarity">
    <text evidence="1">Belongs to the UDP-glycosyltransferase family.</text>
</comment>
<dbReference type="InterPro" id="IPR002213">
    <property type="entry name" value="UDP_glucos_trans"/>
</dbReference>
<dbReference type="GO" id="GO:0008194">
    <property type="term" value="F:UDP-glycosyltransferase activity"/>
    <property type="evidence" value="ECO:0007669"/>
    <property type="project" value="InterPro"/>
</dbReference>
<dbReference type="PANTHER" id="PTHR48043:SF159">
    <property type="entry name" value="EG:EG0003.4 PROTEIN-RELATED"/>
    <property type="match status" value="1"/>
</dbReference>
<name>A0A0A1WPL1_ZEUCU</name>
<keyword evidence="2" id="KW-0328">Glycosyltransferase</keyword>
<protein>
    <submittedName>
        <fullName evidence="6">UDP-glucuronosyltransferase 1-1</fullName>
    </submittedName>
</protein>